<feature type="compositionally biased region" description="Polar residues" evidence="3">
    <location>
        <begin position="321"/>
        <end position="333"/>
    </location>
</feature>
<keyword evidence="7" id="KW-1185">Reference proteome</keyword>
<feature type="compositionally biased region" description="Low complexity" evidence="3">
    <location>
        <begin position="366"/>
        <end position="388"/>
    </location>
</feature>
<feature type="transmembrane region" description="Helical" evidence="4">
    <location>
        <begin position="12"/>
        <end position="35"/>
    </location>
</feature>
<protein>
    <recommendedName>
        <fullName evidence="5">PDZ domain-containing protein</fullName>
    </recommendedName>
</protein>
<dbReference type="Pfam" id="PF00595">
    <property type="entry name" value="PDZ"/>
    <property type="match status" value="1"/>
</dbReference>
<reference evidence="6 7" key="1">
    <citation type="submission" date="2014-03" db="EMBL/GenBank/DDBJ databases">
        <title>Draft genome of the hookworm Oesophagostomum dentatum.</title>
        <authorList>
            <person name="Mitreva M."/>
        </authorList>
    </citation>
    <scope>NUCLEOTIDE SEQUENCE [LARGE SCALE GENOMIC DNA]</scope>
    <source>
        <strain evidence="6 7">OD-Hann</strain>
    </source>
</reference>
<feature type="compositionally biased region" description="Low complexity" evidence="3">
    <location>
        <begin position="511"/>
        <end position="529"/>
    </location>
</feature>
<dbReference type="PROSITE" id="PS50106">
    <property type="entry name" value="PDZ"/>
    <property type="match status" value="1"/>
</dbReference>
<dbReference type="EMBL" id="KN555713">
    <property type="protein sequence ID" value="KHJ88506.1"/>
    <property type="molecule type" value="Genomic_DNA"/>
</dbReference>
<name>A0A0B1SX66_OESDE</name>
<keyword evidence="4" id="KW-0812">Transmembrane</keyword>
<sequence>MHEEHQPQLVGVVFGSVGATLVICIGIAAVFWFVLRKTEKNMKAEAAAYANGTDVEGKNRGTQAKVSQKDQVTMIDSFKLPRKLLDTGTQKSFSVENVNEASGKVGVHLKSGNAAGFGMTIQGNMNEGIYVKEIVPTGAAYQTGNILPGDRIKTLTISFENMVYEDALTLLSYASPYKVKFELERKIETPPPMDGDSTNARIHPLFRSNTLTHVKFNHCSPTARSSTSDEEARKIDTSSPSADDEAETITVEHEQKSEEIEMLEQKVPEPMQPLPILTKVISEVADSTTIDTDLSKMESSDYASDNTSEYRESESEGGNGSQLMLSPQNSQHTISDRMEITDIIADKPIVSPTPLPPKVETCKALPPKSRPIVSRSPSPRLKLSSKSPSPVPPIKEEVHELPPPITSLPPMSKKTSRIPSAGTNARAAETAAPEFTEARTSRIPKRTDSVKTPIIERKLPALPKSVTQRSHSTEDKDRGDVWSRLYLDKKASLKKTREMSLPPRPTGEQEITSTITSPIPSPNSIRPPTNVDLKFGTLDRERRERLVANQNVLDRQTEELRKLGVL</sequence>
<gene>
    <name evidence="6" type="ORF">OESDEN_11698</name>
</gene>
<dbReference type="Gene3D" id="2.30.42.10">
    <property type="match status" value="1"/>
</dbReference>
<dbReference type="PANTHER" id="PTHR23348:SF16">
    <property type="entry name" value="LEUCINE RICH REPEAT FAMILY PROTEIN"/>
    <property type="match status" value="1"/>
</dbReference>
<dbReference type="Proteomes" id="UP000053660">
    <property type="component" value="Unassembled WGS sequence"/>
</dbReference>
<dbReference type="AlphaFoldDB" id="A0A0B1SX66"/>
<dbReference type="OrthoDB" id="447516at2759"/>
<feature type="region of interest" description="Disordered" evidence="3">
    <location>
        <begin position="497"/>
        <end position="529"/>
    </location>
</feature>
<dbReference type="PANTHER" id="PTHR23348">
    <property type="entry name" value="PERIAXIN/AHNAK"/>
    <property type="match status" value="1"/>
</dbReference>
<evidence type="ECO:0000256" key="3">
    <source>
        <dbReference type="SAM" id="MobiDB-lite"/>
    </source>
</evidence>
<dbReference type="GO" id="GO:0043484">
    <property type="term" value="P:regulation of RNA splicing"/>
    <property type="evidence" value="ECO:0007669"/>
    <property type="project" value="TreeGrafter"/>
</dbReference>
<dbReference type="SMART" id="SM00228">
    <property type="entry name" value="PDZ"/>
    <property type="match status" value="1"/>
</dbReference>
<comment type="subcellular location">
    <subcellularLocation>
        <location evidence="1">Nucleus</location>
    </subcellularLocation>
</comment>
<feature type="compositionally biased region" description="Basic and acidic residues" evidence="3">
    <location>
        <begin position="436"/>
        <end position="449"/>
    </location>
</feature>
<keyword evidence="4" id="KW-0472">Membrane</keyword>
<organism evidence="6 7">
    <name type="scientific">Oesophagostomum dentatum</name>
    <name type="common">Nodular worm</name>
    <dbReference type="NCBI Taxonomy" id="61180"/>
    <lineage>
        <taxon>Eukaryota</taxon>
        <taxon>Metazoa</taxon>
        <taxon>Ecdysozoa</taxon>
        <taxon>Nematoda</taxon>
        <taxon>Chromadorea</taxon>
        <taxon>Rhabditida</taxon>
        <taxon>Rhabditina</taxon>
        <taxon>Rhabditomorpha</taxon>
        <taxon>Strongyloidea</taxon>
        <taxon>Strongylidae</taxon>
        <taxon>Oesophagostomum</taxon>
    </lineage>
</organism>
<dbReference type="GO" id="GO:0005737">
    <property type="term" value="C:cytoplasm"/>
    <property type="evidence" value="ECO:0007669"/>
    <property type="project" value="TreeGrafter"/>
</dbReference>
<dbReference type="SUPFAM" id="SSF50156">
    <property type="entry name" value="PDZ domain-like"/>
    <property type="match status" value="1"/>
</dbReference>
<feature type="domain" description="PDZ" evidence="5">
    <location>
        <begin position="106"/>
        <end position="171"/>
    </location>
</feature>
<feature type="region of interest" description="Disordered" evidence="3">
    <location>
        <begin position="291"/>
        <end position="449"/>
    </location>
</feature>
<dbReference type="GO" id="GO:0005634">
    <property type="term" value="C:nucleus"/>
    <property type="evidence" value="ECO:0007669"/>
    <property type="project" value="UniProtKB-SubCell"/>
</dbReference>
<feature type="region of interest" description="Disordered" evidence="3">
    <location>
        <begin position="218"/>
        <end position="248"/>
    </location>
</feature>
<evidence type="ECO:0000256" key="2">
    <source>
        <dbReference type="ARBA" id="ARBA00023242"/>
    </source>
</evidence>
<keyword evidence="4" id="KW-1133">Transmembrane helix</keyword>
<dbReference type="CDD" id="cd00136">
    <property type="entry name" value="PDZ_canonical"/>
    <property type="match status" value="1"/>
</dbReference>
<dbReference type="InterPro" id="IPR001478">
    <property type="entry name" value="PDZ"/>
</dbReference>
<feature type="compositionally biased region" description="Low complexity" evidence="3">
    <location>
        <begin position="421"/>
        <end position="435"/>
    </location>
</feature>
<keyword evidence="2" id="KW-0539">Nucleus</keyword>
<evidence type="ECO:0000256" key="1">
    <source>
        <dbReference type="ARBA" id="ARBA00004123"/>
    </source>
</evidence>
<dbReference type="InterPro" id="IPR036034">
    <property type="entry name" value="PDZ_sf"/>
</dbReference>
<evidence type="ECO:0000313" key="7">
    <source>
        <dbReference type="Proteomes" id="UP000053660"/>
    </source>
</evidence>
<dbReference type="InterPro" id="IPR052082">
    <property type="entry name" value="Myelin_sheath_structural"/>
</dbReference>
<accession>A0A0B1SX66</accession>
<evidence type="ECO:0000259" key="5">
    <source>
        <dbReference type="PROSITE" id="PS50106"/>
    </source>
</evidence>
<proteinExistence type="predicted"/>
<evidence type="ECO:0000256" key="4">
    <source>
        <dbReference type="SAM" id="Phobius"/>
    </source>
</evidence>
<evidence type="ECO:0000313" key="6">
    <source>
        <dbReference type="EMBL" id="KHJ88506.1"/>
    </source>
</evidence>